<dbReference type="InterPro" id="IPR010389">
    <property type="entry name" value="Urate_ox_N"/>
</dbReference>
<evidence type="ECO:0000256" key="2">
    <source>
        <dbReference type="SAM" id="Phobius"/>
    </source>
</evidence>
<dbReference type="GO" id="GO:0020037">
    <property type="term" value="F:heme binding"/>
    <property type="evidence" value="ECO:0007669"/>
    <property type="project" value="InterPro"/>
</dbReference>
<sequence>MDAYLLNVVTMLLRWLHVIAAIAWIGESIYFVMLDNGLRPPTDEEGKKKGVFGEMWAVHGGGFYHNQKFLTNPPKIPDDLHWSFWKSYTTWMSGFALFVFAYMFESQFTLVNHSANWEWARNLTGTTANLVALGFLLAGWVIYNSLCKIISPTMEKDGILSVAVAIMMIVFSFLAVEIFNSKAAFLLIGAVMATSMSANVFFWIIPGQRRMVADIKAGREPNPLDGKRGKQRSVHNTYFTLPVVFLMLSTHFPFLYPSTMDTFTKGLIIVLFIFAGALIRQYFVLMHAGFKKPGYPAAGVVLLLVAIWLAAPAKREAKPVATKPAAVASTDSTAATPKTDAPAITDGTPAPADTAEASNDALAAVHEVMHARCIQCHSASPTMMGVAPLGLIFDTDEEVISHAGEIKRAVSSGSMPLGNVTQMTDEEREIIANWSGTAN</sequence>
<evidence type="ECO:0000259" key="3">
    <source>
        <dbReference type="Pfam" id="PF06181"/>
    </source>
</evidence>
<feature type="domain" description="Urate oxidase N-terminal" evidence="3">
    <location>
        <begin position="3"/>
        <end position="310"/>
    </location>
</feature>
<feature type="transmembrane region" description="Helical" evidence="2">
    <location>
        <begin position="85"/>
        <end position="104"/>
    </location>
</feature>
<dbReference type="SUPFAM" id="SSF46626">
    <property type="entry name" value="Cytochrome c"/>
    <property type="match status" value="1"/>
</dbReference>
<comment type="caution">
    <text evidence="4">The sequence shown here is derived from an EMBL/GenBank/DDBJ whole genome shotgun (WGS) entry which is preliminary data.</text>
</comment>
<organism evidence="4 5">
    <name type="scientific">Candidatus Paenalcaligenes intestinipullorum</name>
    <dbReference type="NCBI Taxonomy" id="2838718"/>
    <lineage>
        <taxon>Bacteria</taxon>
        <taxon>Pseudomonadati</taxon>
        <taxon>Pseudomonadota</taxon>
        <taxon>Betaproteobacteria</taxon>
        <taxon>Burkholderiales</taxon>
        <taxon>Alcaligenaceae</taxon>
        <taxon>Paenalcaligenes</taxon>
    </lineage>
</organism>
<dbReference type="Pfam" id="PF06181">
    <property type="entry name" value="Urate_ox_N"/>
    <property type="match status" value="1"/>
</dbReference>
<proteinExistence type="predicted"/>
<name>A0A9D2RJY0_9BURK</name>
<dbReference type="AlphaFoldDB" id="A0A9D2RJY0"/>
<reference evidence="4" key="2">
    <citation type="submission" date="2021-04" db="EMBL/GenBank/DDBJ databases">
        <authorList>
            <person name="Gilroy R."/>
        </authorList>
    </citation>
    <scope>NUCLEOTIDE SEQUENCE</scope>
    <source>
        <strain evidence="4">9264</strain>
    </source>
</reference>
<protein>
    <submittedName>
        <fullName evidence="4">Urate hydroxylase PuuD</fullName>
    </submittedName>
</protein>
<dbReference type="GO" id="GO:0009055">
    <property type="term" value="F:electron transfer activity"/>
    <property type="evidence" value="ECO:0007669"/>
    <property type="project" value="InterPro"/>
</dbReference>
<feature type="transmembrane region" description="Helical" evidence="2">
    <location>
        <begin position="124"/>
        <end position="146"/>
    </location>
</feature>
<reference evidence="4" key="1">
    <citation type="journal article" date="2021" name="PeerJ">
        <title>Extensive microbial diversity within the chicken gut microbiome revealed by metagenomics and culture.</title>
        <authorList>
            <person name="Gilroy R."/>
            <person name="Ravi A."/>
            <person name="Getino M."/>
            <person name="Pursley I."/>
            <person name="Horton D.L."/>
            <person name="Alikhan N.F."/>
            <person name="Baker D."/>
            <person name="Gharbi K."/>
            <person name="Hall N."/>
            <person name="Watson M."/>
            <person name="Adriaenssens E.M."/>
            <person name="Foster-Nyarko E."/>
            <person name="Jarju S."/>
            <person name="Secka A."/>
            <person name="Antonio M."/>
            <person name="Oren A."/>
            <person name="Chaudhuri R.R."/>
            <person name="La Ragione R."/>
            <person name="Hildebrand F."/>
            <person name="Pallen M.J."/>
        </authorList>
    </citation>
    <scope>NUCLEOTIDE SEQUENCE</scope>
    <source>
        <strain evidence="4">9264</strain>
    </source>
</reference>
<feature type="transmembrane region" description="Helical" evidence="2">
    <location>
        <begin position="262"/>
        <end position="283"/>
    </location>
</feature>
<dbReference type="InterPro" id="IPR036909">
    <property type="entry name" value="Cyt_c-like_dom_sf"/>
</dbReference>
<keyword evidence="2" id="KW-1133">Transmembrane helix</keyword>
<evidence type="ECO:0000313" key="5">
    <source>
        <dbReference type="Proteomes" id="UP000823889"/>
    </source>
</evidence>
<dbReference type="Proteomes" id="UP000823889">
    <property type="component" value="Unassembled WGS sequence"/>
</dbReference>
<keyword evidence="2" id="KW-0812">Transmembrane</keyword>
<gene>
    <name evidence="4" type="ORF">H9906_01485</name>
</gene>
<feature type="region of interest" description="Disordered" evidence="1">
    <location>
        <begin position="329"/>
        <end position="352"/>
    </location>
</feature>
<evidence type="ECO:0000313" key="4">
    <source>
        <dbReference type="EMBL" id="HJD43686.1"/>
    </source>
</evidence>
<feature type="transmembrane region" description="Helical" evidence="2">
    <location>
        <begin position="12"/>
        <end position="32"/>
    </location>
</feature>
<feature type="transmembrane region" description="Helical" evidence="2">
    <location>
        <begin position="185"/>
        <end position="205"/>
    </location>
</feature>
<keyword evidence="2" id="KW-0472">Membrane</keyword>
<evidence type="ECO:0000256" key="1">
    <source>
        <dbReference type="SAM" id="MobiDB-lite"/>
    </source>
</evidence>
<feature type="transmembrane region" description="Helical" evidence="2">
    <location>
        <begin position="158"/>
        <end position="179"/>
    </location>
</feature>
<dbReference type="EMBL" id="DWUQ01000029">
    <property type="protein sequence ID" value="HJD43686.1"/>
    <property type="molecule type" value="Genomic_DNA"/>
</dbReference>
<feature type="transmembrane region" description="Helical" evidence="2">
    <location>
        <begin position="295"/>
        <end position="313"/>
    </location>
</feature>
<accession>A0A9D2RJY0</accession>
<feature type="transmembrane region" description="Helical" evidence="2">
    <location>
        <begin position="237"/>
        <end position="256"/>
    </location>
</feature>